<organism evidence="1 2">
    <name type="scientific">Naganishia adeliensis</name>
    <dbReference type="NCBI Taxonomy" id="92952"/>
    <lineage>
        <taxon>Eukaryota</taxon>
        <taxon>Fungi</taxon>
        <taxon>Dikarya</taxon>
        <taxon>Basidiomycota</taxon>
        <taxon>Agaricomycotina</taxon>
        <taxon>Tremellomycetes</taxon>
        <taxon>Filobasidiales</taxon>
        <taxon>Filobasidiaceae</taxon>
        <taxon>Naganishia</taxon>
    </lineage>
</organism>
<dbReference type="EMBL" id="JASBWS010000008">
    <property type="protein sequence ID" value="KAJ9114493.1"/>
    <property type="molecule type" value="Genomic_DNA"/>
</dbReference>
<protein>
    <submittedName>
        <fullName evidence="1">Uncharacterized protein</fullName>
    </submittedName>
</protein>
<reference evidence="1" key="1">
    <citation type="submission" date="2023-04" db="EMBL/GenBank/DDBJ databases">
        <title>Draft Genome sequencing of Naganishia species isolated from polar environments using Oxford Nanopore Technology.</title>
        <authorList>
            <person name="Leo P."/>
            <person name="Venkateswaran K."/>
        </authorList>
    </citation>
    <scope>NUCLEOTIDE SEQUENCE</scope>
    <source>
        <strain evidence="1">MNA-CCFEE 5262</strain>
    </source>
</reference>
<accession>A0ACC2WSP8</accession>
<gene>
    <name evidence="1" type="ORF">QFC20_001366</name>
</gene>
<dbReference type="Proteomes" id="UP001230649">
    <property type="component" value="Unassembled WGS sequence"/>
</dbReference>
<evidence type="ECO:0000313" key="1">
    <source>
        <dbReference type="EMBL" id="KAJ9114493.1"/>
    </source>
</evidence>
<sequence>MSESARPAPEIRLQVLDDSTPHTTFVEIFKLFGAAFGSDSPIWAHMYPPPRPPMDEMADAGAQQHKLDCGNPELVGRCGVGQAGVSVELVGSGEDERGGKVCVPGVQFGVPECVEANIAGSSGQVDGFRAVLVSPVPRQKTRPDARKGTYPSSPSTQTCRKYKVGSKLLDQGIAWADEEKRATLLESSVAGKRLYESRGFVKEEEFPVCARSIKGWKS</sequence>
<proteinExistence type="predicted"/>
<comment type="caution">
    <text evidence="1">The sequence shown here is derived from an EMBL/GenBank/DDBJ whole genome shotgun (WGS) entry which is preliminary data.</text>
</comment>
<evidence type="ECO:0000313" key="2">
    <source>
        <dbReference type="Proteomes" id="UP001230649"/>
    </source>
</evidence>
<keyword evidence="2" id="KW-1185">Reference proteome</keyword>
<name>A0ACC2WSP8_9TREE</name>